<organism evidence="2 3">
    <name type="scientific">Bacillus thuringiensis</name>
    <dbReference type="NCBI Taxonomy" id="1428"/>
    <lineage>
        <taxon>Bacteria</taxon>
        <taxon>Bacillati</taxon>
        <taxon>Bacillota</taxon>
        <taxon>Bacilli</taxon>
        <taxon>Bacillales</taxon>
        <taxon>Bacillaceae</taxon>
        <taxon>Bacillus</taxon>
        <taxon>Bacillus cereus group</taxon>
    </lineage>
</organism>
<dbReference type="EMBL" id="FMBI01000020">
    <property type="protein sequence ID" value="SCB87651.1"/>
    <property type="molecule type" value="Genomic_DNA"/>
</dbReference>
<dbReference type="InterPro" id="IPR045492">
    <property type="entry name" value="DUF6434"/>
</dbReference>
<accession>A0A1C3ZZB8</accession>
<evidence type="ECO:0000313" key="2">
    <source>
        <dbReference type="EMBL" id="SCB87651.1"/>
    </source>
</evidence>
<evidence type="ECO:0000259" key="1">
    <source>
        <dbReference type="Pfam" id="PF20026"/>
    </source>
</evidence>
<gene>
    <name evidence="2" type="ORF">BTT61001_00494</name>
</gene>
<name>A0A1C3ZZB8_BACTU</name>
<dbReference type="RefSeq" id="WP_087983504.1">
    <property type="nucleotide sequence ID" value="NZ_FMBI01000020.1"/>
</dbReference>
<dbReference type="Proteomes" id="UP000195991">
    <property type="component" value="Unassembled WGS sequence"/>
</dbReference>
<dbReference type="InterPro" id="IPR027304">
    <property type="entry name" value="Trigger_fact/SurA_dom_sf"/>
</dbReference>
<reference evidence="2 3" key="1">
    <citation type="submission" date="2016-08" db="EMBL/GenBank/DDBJ databases">
        <authorList>
            <person name="Seilhamer J.J."/>
        </authorList>
    </citation>
    <scope>NUCLEOTIDE SEQUENCE [LARGE SCALE GENOMIC DNA]</scope>
    <source>
        <strain evidence="2 3">IEBC_T61001</strain>
    </source>
</reference>
<sequence>MSDKNKKRPVDRTGNRPVLNADISLDDFTNYYWLKKELVDFCRVHGIDSSGWKLDISKRIEIFIETGEVMKKDASQTSTRGSVSRPKKNKVQEPLSVDTVITREFKRNKEVSAFFKSVIGPRFHYTVRLNKWFRENMGKTFQDAINEWLAEEEEKRLIKANKLPPPPILPQCEYNQFIRDFLHDNKDEGYGFKDAVSAWKVKKTLYGDNKYRKGDVELCDKNRREGTNAQLGEDKK</sequence>
<dbReference type="SUPFAM" id="SSF109998">
    <property type="entry name" value="Triger factor/SurA peptide-binding domain-like"/>
    <property type="match status" value="1"/>
</dbReference>
<protein>
    <recommendedName>
        <fullName evidence="1">DUF6434 domain-containing protein</fullName>
    </recommendedName>
</protein>
<dbReference type="Pfam" id="PF18953">
    <property type="entry name" value="SAP_new25"/>
    <property type="match status" value="1"/>
</dbReference>
<feature type="domain" description="DUF6434" evidence="1">
    <location>
        <begin position="90"/>
        <end position="150"/>
    </location>
</feature>
<dbReference type="AlphaFoldDB" id="A0A1C3ZZB8"/>
<dbReference type="Pfam" id="PF20026">
    <property type="entry name" value="DUF6434"/>
    <property type="match status" value="1"/>
</dbReference>
<evidence type="ECO:0000313" key="3">
    <source>
        <dbReference type="Proteomes" id="UP000195991"/>
    </source>
</evidence>
<proteinExistence type="predicted"/>